<dbReference type="InterPro" id="IPR036514">
    <property type="entry name" value="SGNH_hydro_sf"/>
</dbReference>
<feature type="region of interest" description="Disordered" evidence="1">
    <location>
        <begin position="307"/>
        <end position="377"/>
    </location>
</feature>
<feature type="compositionally biased region" description="Acidic residues" evidence="1">
    <location>
        <begin position="131"/>
        <end position="147"/>
    </location>
</feature>
<name>A0A1Y2FZ46_9BASI</name>
<dbReference type="PANTHER" id="PTHR34407">
    <property type="entry name" value="EXPRESSED PROTEIN"/>
    <property type="match status" value="1"/>
</dbReference>
<dbReference type="OrthoDB" id="544608at2759"/>
<dbReference type="Proteomes" id="UP000193467">
    <property type="component" value="Unassembled WGS sequence"/>
</dbReference>
<dbReference type="CDD" id="cd00229">
    <property type="entry name" value="SGNH_hydrolase"/>
    <property type="match status" value="1"/>
</dbReference>
<dbReference type="EMBL" id="MCGR01000006">
    <property type="protein sequence ID" value="ORY89403.1"/>
    <property type="molecule type" value="Genomic_DNA"/>
</dbReference>
<sequence>MPYEPPFERSRRRPPSLFPSRLIVRTFNAVARIAGGHVPRGVKGRAFASHPTLNSTRPFLVLFVLATACFFLLIRTTTAPSPSTTLRAPKPAQHPSFDFDAEHLAPHGLPFEEEREMRERPDVHDDAAGLDVEEEEGLSELSEEEELVDDLLEDDVLGSGPTRLHPSLRHSNSQTSLAQPFLPFTCEPCSTLSPSHPAPPTCAKYSRPSDSPASPFNPAILDRAALFPGSGSEVRRVLKRAMKSSLYGAKRSREGAEASEDKFEDEDPFRILVLGGSVSNCRGVDEKTACWHAHMLRWFQQTLPMEGDHDLVPPSPLADPRTSSDGVQRLGAGQGKARMAKRAVEIINLPPKRKSTSKKKSSKSKKKTKKPKHRGQPLTRLINASKSATGSAFFAYCLEQELTTRRKNVEWGKGPDLIVIEVGINDVWPLSEVATRDFEKLLRTLRSMPSSPAIIILEAASLLLAQTTSFTSNAEYLHLPAAQFYDVPILSAKQALFGPTPALLPSSGLKIEDIFLPDLHHPNERGHELLGDLLITYLERQACEIQAEILSKASARIRGTDSLPVVDAELDIERRKEEVVLPLPHRSLFDPFNPGKLDEYKLPEPTCLQIGNDKSTVVPKSNTGWSKYAWARDKQYLVADKPGSKVTFDVVVGEGGSILVDHLRSRFYNLGNVLVYIDGERSSGKTIEGYWDLGWSIGVPTEVFTGVKAGSHTVTFELLGPSLSSHPLKKTVFRLIGLITT</sequence>
<feature type="region of interest" description="Disordered" evidence="1">
    <location>
        <begin position="115"/>
        <end position="147"/>
    </location>
</feature>
<comment type="caution">
    <text evidence="2">The sequence shown here is derived from an EMBL/GenBank/DDBJ whole genome shotgun (WGS) entry which is preliminary data.</text>
</comment>
<dbReference type="SUPFAM" id="SSF52266">
    <property type="entry name" value="SGNH hydrolase"/>
    <property type="match status" value="1"/>
</dbReference>
<keyword evidence="3" id="KW-1185">Reference proteome</keyword>
<protein>
    <recommendedName>
        <fullName evidence="4">SGNH hydrolase-type esterase domain-containing protein</fullName>
    </recommendedName>
</protein>
<proteinExistence type="predicted"/>
<gene>
    <name evidence="2" type="ORF">BCR35DRAFT_350392</name>
</gene>
<feature type="compositionally biased region" description="Basic residues" evidence="1">
    <location>
        <begin position="351"/>
        <end position="375"/>
    </location>
</feature>
<dbReference type="Gene3D" id="3.40.50.1110">
    <property type="entry name" value="SGNH hydrolase"/>
    <property type="match status" value="1"/>
</dbReference>
<dbReference type="PANTHER" id="PTHR34407:SF1">
    <property type="entry name" value="SGNH HYDROLASE-TYPE ESTERASE DOMAIN-CONTAINING PROTEIN"/>
    <property type="match status" value="1"/>
</dbReference>
<reference evidence="2 3" key="1">
    <citation type="submission" date="2016-07" db="EMBL/GenBank/DDBJ databases">
        <title>Pervasive Adenine N6-methylation of Active Genes in Fungi.</title>
        <authorList>
            <consortium name="DOE Joint Genome Institute"/>
            <person name="Mondo S.J."/>
            <person name="Dannebaum R.O."/>
            <person name="Kuo R.C."/>
            <person name="Labutti K."/>
            <person name="Haridas S."/>
            <person name="Kuo A."/>
            <person name="Salamov A."/>
            <person name="Ahrendt S.R."/>
            <person name="Lipzen A."/>
            <person name="Sullivan W."/>
            <person name="Andreopoulos W.B."/>
            <person name="Clum A."/>
            <person name="Lindquist E."/>
            <person name="Daum C."/>
            <person name="Ramamoorthy G.K."/>
            <person name="Gryganskyi A."/>
            <person name="Culley D."/>
            <person name="Magnuson J.K."/>
            <person name="James T.Y."/>
            <person name="O'Malley M.A."/>
            <person name="Stajich J.E."/>
            <person name="Spatafora J.W."/>
            <person name="Visel A."/>
            <person name="Grigoriev I.V."/>
        </authorList>
    </citation>
    <scope>NUCLEOTIDE SEQUENCE [LARGE SCALE GENOMIC DNA]</scope>
    <source>
        <strain evidence="2 3">62-1032</strain>
    </source>
</reference>
<dbReference type="InParanoid" id="A0A1Y2FZ46"/>
<evidence type="ECO:0008006" key="4">
    <source>
        <dbReference type="Google" id="ProtNLM"/>
    </source>
</evidence>
<evidence type="ECO:0000256" key="1">
    <source>
        <dbReference type="SAM" id="MobiDB-lite"/>
    </source>
</evidence>
<organism evidence="2 3">
    <name type="scientific">Leucosporidium creatinivorum</name>
    <dbReference type="NCBI Taxonomy" id="106004"/>
    <lineage>
        <taxon>Eukaryota</taxon>
        <taxon>Fungi</taxon>
        <taxon>Dikarya</taxon>
        <taxon>Basidiomycota</taxon>
        <taxon>Pucciniomycotina</taxon>
        <taxon>Microbotryomycetes</taxon>
        <taxon>Leucosporidiales</taxon>
        <taxon>Leucosporidium</taxon>
    </lineage>
</organism>
<feature type="compositionally biased region" description="Basic and acidic residues" evidence="1">
    <location>
        <begin position="115"/>
        <end position="127"/>
    </location>
</feature>
<evidence type="ECO:0000313" key="2">
    <source>
        <dbReference type="EMBL" id="ORY89403.1"/>
    </source>
</evidence>
<evidence type="ECO:0000313" key="3">
    <source>
        <dbReference type="Proteomes" id="UP000193467"/>
    </source>
</evidence>
<dbReference type="AlphaFoldDB" id="A0A1Y2FZ46"/>
<accession>A0A1Y2FZ46</accession>